<dbReference type="PANTHER" id="PTHR21366:SF14">
    <property type="entry name" value="GLYOXALASE DOMAIN-CONTAINING PROTEIN 5"/>
    <property type="match status" value="1"/>
</dbReference>
<accession>A0A670HX12</accession>
<dbReference type="SUPFAM" id="SSF54593">
    <property type="entry name" value="Glyoxalase/Bleomycin resistance protein/Dihydroxybiphenyl dioxygenase"/>
    <property type="match status" value="1"/>
</dbReference>
<dbReference type="PANTHER" id="PTHR21366">
    <property type="entry name" value="GLYOXALASE FAMILY PROTEIN"/>
    <property type="match status" value="1"/>
</dbReference>
<evidence type="ECO:0000313" key="2">
    <source>
        <dbReference type="Ensembl" id="ENSPMRP00000003740.1"/>
    </source>
</evidence>
<dbReference type="AlphaFoldDB" id="A0A670HX12"/>
<dbReference type="InterPro" id="IPR029068">
    <property type="entry name" value="Glyas_Bleomycin-R_OHBP_Dase"/>
</dbReference>
<proteinExistence type="inferred from homology"/>
<comment type="similarity">
    <text evidence="1">Belongs to the glyoxalase I family.</text>
</comment>
<dbReference type="Gene3D" id="3.10.180.10">
    <property type="entry name" value="2,3-Dihydroxybiphenyl 1,2-Dioxygenase, domain 1"/>
    <property type="match status" value="1"/>
</dbReference>
<organism evidence="2 3">
    <name type="scientific">Podarcis muralis</name>
    <name type="common">Wall lizard</name>
    <name type="synonym">Lacerta muralis</name>
    <dbReference type="NCBI Taxonomy" id="64176"/>
    <lineage>
        <taxon>Eukaryota</taxon>
        <taxon>Metazoa</taxon>
        <taxon>Chordata</taxon>
        <taxon>Craniata</taxon>
        <taxon>Vertebrata</taxon>
        <taxon>Euteleostomi</taxon>
        <taxon>Lepidosauria</taxon>
        <taxon>Squamata</taxon>
        <taxon>Bifurcata</taxon>
        <taxon>Unidentata</taxon>
        <taxon>Episquamata</taxon>
        <taxon>Laterata</taxon>
        <taxon>Lacertibaenia</taxon>
        <taxon>Lacertidae</taxon>
        <taxon>Podarcis</taxon>
    </lineage>
</organism>
<dbReference type="GeneTree" id="ENSGT00940000153941"/>
<evidence type="ECO:0000256" key="1">
    <source>
        <dbReference type="ARBA" id="ARBA00010363"/>
    </source>
</evidence>
<reference evidence="2 3" key="1">
    <citation type="journal article" date="2019" name="Proc. Natl. Acad. Sci. U.S.A.">
        <title>Regulatory changes in pterin and carotenoid genes underlie balanced color polymorphisms in the wall lizard.</title>
        <authorList>
            <person name="Andrade P."/>
            <person name="Pinho C."/>
            <person name="Perez I de Lanuza G."/>
            <person name="Afonso S."/>
            <person name="Brejcha J."/>
            <person name="Rubin C.J."/>
            <person name="Wallerman O."/>
            <person name="Pereira P."/>
            <person name="Sabatino S.J."/>
            <person name="Bellati A."/>
            <person name="Pellitteri-Rosa D."/>
            <person name="Bosakova Z."/>
            <person name="Bunikis I."/>
            <person name="Carretero M.A."/>
            <person name="Feiner N."/>
            <person name="Marsik P."/>
            <person name="Pauperio F."/>
            <person name="Salvi D."/>
            <person name="Soler L."/>
            <person name="While G.M."/>
            <person name="Uller T."/>
            <person name="Font E."/>
            <person name="Andersson L."/>
            <person name="Carneiro M."/>
        </authorList>
    </citation>
    <scope>NUCLEOTIDE SEQUENCE</scope>
</reference>
<keyword evidence="3" id="KW-1185">Reference proteome</keyword>
<gene>
    <name evidence="2" type="primary">GLOD5</name>
</gene>
<evidence type="ECO:0000313" key="3">
    <source>
        <dbReference type="Proteomes" id="UP000472272"/>
    </source>
</evidence>
<dbReference type="Proteomes" id="UP000472272">
    <property type="component" value="Chromosome 2"/>
</dbReference>
<reference evidence="2" key="3">
    <citation type="submission" date="2025-09" db="UniProtKB">
        <authorList>
            <consortium name="Ensembl"/>
        </authorList>
    </citation>
    <scope>IDENTIFICATION</scope>
</reference>
<name>A0A670HX12_PODMU</name>
<dbReference type="Ensembl" id="ENSPMRT00000004003.1">
    <property type="protein sequence ID" value="ENSPMRP00000003740.1"/>
    <property type="gene ID" value="ENSPMRG00000002596.1"/>
</dbReference>
<dbReference type="CDD" id="cd07253">
    <property type="entry name" value="GLOD5"/>
    <property type="match status" value="1"/>
</dbReference>
<reference evidence="2" key="2">
    <citation type="submission" date="2025-08" db="UniProtKB">
        <authorList>
            <consortium name="Ensembl"/>
        </authorList>
    </citation>
    <scope>IDENTIFICATION</scope>
</reference>
<dbReference type="InterPro" id="IPR050383">
    <property type="entry name" value="GlyoxalaseI/FosfomycinResist"/>
</dbReference>
<sequence length="150" mass="16904">MDVLLSPPPQWESVPQFWNRIPERLYLYHDQMLYLPSPVPLVSHLVIPGYVLPSQGNRQALHFGQHKFNLHEVGKEFEPKAHQPTPGSLDLCLVTEMPLEQLVEHLKVCGVSIEEGPVVRTGALGPIKSVYFRDPDLNLLEVCNYGGSDL</sequence>
<protein>
    <submittedName>
        <fullName evidence="2">Glyoxalase domain containing 5</fullName>
    </submittedName>
</protein>